<evidence type="ECO:0000313" key="4">
    <source>
        <dbReference type="EMBL" id="RKP04364.1"/>
    </source>
</evidence>
<dbReference type="AlphaFoldDB" id="A0A4P9XFL6"/>
<gene>
    <name evidence="4" type="ORF">THASP1DRAFT_33882</name>
</gene>
<feature type="transmembrane region" description="Helical" evidence="2">
    <location>
        <begin position="257"/>
        <end position="276"/>
    </location>
</feature>
<dbReference type="Proteomes" id="UP000271241">
    <property type="component" value="Unassembled WGS sequence"/>
</dbReference>
<accession>A0A4P9XFL6</accession>
<dbReference type="EMBL" id="KZ993802">
    <property type="protein sequence ID" value="RKP04364.1"/>
    <property type="molecule type" value="Genomic_DNA"/>
</dbReference>
<keyword evidence="5" id="KW-1185">Reference proteome</keyword>
<evidence type="ECO:0000259" key="3">
    <source>
        <dbReference type="PROSITE" id="PS51745"/>
    </source>
</evidence>
<evidence type="ECO:0000256" key="2">
    <source>
        <dbReference type="SAM" id="Phobius"/>
    </source>
</evidence>
<evidence type="ECO:0000256" key="1">
    <source>
        <dbReference type="SAM" id="MobiDB-lite"/>
    </source>
</evidence>
<feature type="domain" description="PB1" evidence="3">
    <location>
        <begin position="87"/>
        <end position="182"/>
    </location>
</feature>
<feature type="compositionally biased region" description="Basic and acidic residues" evidence="1">
    <location>
        <begin position="231"/>
        <end position="245"/>
    </location>
</feature>
<reference evidence="5" key="1">
    <citation type="journal article" date="2018" name="Nat. Microbiol.">
        <title>Leveraging single-cell genomics to expand the fungal tree of life.</title>
        <authorList>
            <person name="Ahrendt S.R."/>
            <person name="Quandt C.A."/>
            <person name="Ciobanu D."/>
            <person name="Clum A."/>
            <person name="Salamov A."/>
            <person name="Andreopoulos B."/>
            <person name="Cheng J.F."/>
            <person name="Woyke T."/>
            <person name="Pelin A."/>
            <person name="Henrissat B."/>
            <person name="Reynolds N.K."/>
            <person name="Benny G.L."/>
            <person name="Smith M.E."/>
            <person name="James T.Y."/>
            <person name="Grigoriev I.V."/>
        </authorList>
    </citation>
    <scope>NUCLEOTIDE SEQUENCE [LARGE SCALE GENOMIC DNA]</scope>
    <source>
        <strain evidence="5">RSA 1356</strain>
    </source>
</reference>
<sequence length="279" mass="29456">MSEVSESHAPSSVYASQQHLPPHHRRPSDAHTGRDSGIISGTGHMRGPSSGVGDPSDEIYPNESASAAGVNDKLPAAGNEYVSRYPEGTFAFKFKDPRNGRTHRFVGALDDLSAVRVTVIEKLGFGGSNVDSVRADPIGLCYIDDEGDQVLVASEDDLADAVSMAKRQGLDRVVLIISGLDGDQSPTHQQSRTPARSHLSVTSEATNAHSRNTTTVTALPADSDAASQARDLTKQRAADKSDGKPRGGPLDGIKPEYLQGAVIGLSIALISVLVVLKVR</sequence>
<organism evidence="4 5">
    <name type="scientific">Thamnocephalis sphaerospora</name>
    <dbReference type="NCBI Taxonomy" id="78915"/>
    <lineage>
        <taxon>Eukaryota</taxon>
        <taxon>Fungi</taxon>
        <taxon>Fungi incertae sedis</taxon>
        <taxon>Zoopagomycota</taxon>
        <taxon>Zoopagomycotina</taxon>
        <taxon>Zoopagomycetes</taxon>
        <taxon>Zoopagales</taxon>
        <taxon>Sigmoideomycetaceae</taxon>
        <taxon>Thamnocephalis</taxon>
    </lineage>
</organism>
<dbReference type="SUPFAM" id="SSF54277">
    <property type="entry name" value="CAD &amp; PB1 domains"/>
    <property type="match status" value="1"/>
</dbReference>
<feature type="region of interest" description="Disordered" evidence="1">
    <location>
        <begin position="220"/>
        <end position="251"/>
    </location>
</feature>
<dbReference type="STRING" id="78915.A0A4P9XFL6"/>
<proteinExistence type="predicted"/>
<evidence type="ECO:0000313" key="5">
    <source>
        <dbReference type="Proteomes" id="UP000271241"/>
    </source>
</evidence>
<keyword evidence="2" id="KW-0812">Transmembrane</keyword>
<dbReference type="InterPro" id="IPR053793">
    <property type="entry name" value="PB1-like"/>
</dbReference>
<dbReference type="Gene3D" id="3.10.20.90">
    <property type="entry name" value="Phosphatidylinositol 3-kinase Catalytic Subunit, Chain A, domain 1"/>
    <property type="match status" value="1"/>
</dbReference>
<dbReference type="OrthoDB" id="661148at2759"/>
<dbReference type="PROSITE" id="PS51745">
    <property type="entry name" value="PB1"/>
    <property type="match status" value="1"/>
</dbReference>
<feature type="compositionally biased region" description="Polar residues" evidence="1">
    <location>
        <begin position="8"/>
        <end position="19"/>
    </location>
</feature>
<dbReference type="InterPro" id="IPR000270">
    <property type="entry name" value="PB1_dom"/>
</dbReference>
<protein>
    <recommendedName>
        <fullName evidence="3">PB1 domain-containing protein</fullName>
    </recommendedName>
</protein>
<name>A0A4P9XFL6_9FUNG</name>
<feature type="region of interest" description="Disordered" evidence="1">
    <location>
        <begin position="1"/>
        <end position="71"/>
    </location>
</feature>
<keyword evidence="2" id="KW-0472">Membrane</keyword>
<dbReference type="Pfam" id="PF00564">
    <property type="entry name" value="PB1"/>
    <property type="match status" value="1"/>
</dbReference>
<keyword evidence="2" id="KW-1133">Transmembrane helix</keyword>